<dbReference type="AlphaFoldDB" id="A0A6J4HHE5"/>
<evidence type="ECO:0000313" key="2">
    <source>
        <dbReference type="EMBL" id="CAA9223256.1"/>
    </source>
</evidence>
<accession>A0A6J4HHE5</accession>
<protein>
    <submittedName>
        <fullName evidence="2">Uncharacterized protein</fullName>
    </submittedName>
</protein>
<gene>
    <name evidence="2" type="ORF">AVDCRST_MAG26-625</name>
</gene>
<feature type="non-terminal residue" evidence="2">
    <location>
        <position position="1"/>
    </location>
</feature>
<proteinExistence type="predicted"/>
<reference evidence="2" key="1">
    <citation type="submission" date="2020-02" db="EMBL/GenBank/DDBJ databases">
        <authorList>
            <person name="Meier V. D."/>
        </authorList>
    </citation>
    <scope>NUCLEOTIDE SEQUENCE</scope>
    <source>
        <strain evidence="2">AVDCRST_MAG26</strain>
    </source>
</reference>
<feature type="region of interest" description="Disordered" evidence="1">
    <location>
        <begin position="1"/>
        <end position="46"/>
    </location>
</feature>
<dbReference type="EMBL" id="CADCTK010000162">
    <property type="protein sequence ID" value="CAA9223256.1"/>
    <property type="molecule type" value="Genomic_DNA"/>
</dbReference>
<sequence>SWVRRSRATTPLRRSPGCGSPVSRTTSPCGATPSQRGWADSAGSPA</sequence>
<feature type="non-terminal residue" evidence="2">
    <location>
        <position position="46"/>
    </location>
</feature>
<evidence type="ECO:0000256" key="1">
    <source>
        <dbReference type="SAM" id="MobiDB-lite"/>
    </source>
</evidence>
<organism evidence="2">
    <name type="scientific">uncultured Chloroflexia bacterium</name>
    <dbReference type="NCBI Taxonomy" id="1672391"/>
    <lineage>
        <taxon>Bacteria</taxon>
        <taxon>Bacillati</taxon>
        <taxon>Chloroflexota</taxon>
        <taxon>Chloroflexia</taxon>
        <taxon>environmental samples</taxon>
    </lineage>
</organism>
<feature type="compositionally biased region" description="Polar residues" evidence="1">
    <location>
        <begin position="22"/>
        <end position="35"/>
    </location>
</feature>
<name>A0A6J4HHE5_9CHLR</name>